<reference evidence="1 2" key="1">
    <citation type="submission" date="2020-11" db="EMBL/GenBank/DDBJ databases">
        <title>Taxonomic investigation of Rahnella spp.</title>
        <authorList>
            <person name="Lee S.D."/>
        </authorList>
    </citation>
    <scope>NUCLEOTIDE SEQUENCE [LARGE SCALE GENOMIC DNA]</scope>
    <source>
        <strain evidence="1 2">SAP-10</strain>
    </source>
</reference>
<dbReference type="EMBL" id="JADOBH010000010">
    <property type="protein sequence ID" value="MBF7958776.1"/>
    <property type="molecule type" value="Genomic_DNA"/>
</dbReference>
<sequence>MQRFLVRVFLEDHSKKLWLATTSDEYLQLLKKTIYELINQYREGKFTVEEVAYIVSNLPDHIEKQGQWLNFGLESFSESIIKGHTSIAFDGGNTLASKARDRIAALQSKQGKG</sequence>
<dbReference type="RefSeq" id="WP_195818262.1">
    <property type="nucleotide sequence ID" value="NZ_JADOBH010000010.1"/>
</dbReference>
<proteinExistence type="predicted"/>
<evidence type="ECO:0000313" key="2">
    <source>
        <dbReference type="Proteomes" id="UP000600307"/>
    </source>
</evidence>
<gene>
    <name evidence="1" type="ORF">IV431_24835</name>
</gene>
<dbReference type="Proteomes" id="UP000600307">
    <property type="component" value="Unassembled WGS sequence"/>
</dbReference>
<evidence type="ECO:0000313" key="1">
    <source>
        <dbReference type="EMBL" id="MBF7958776.1"/>
    </source>
</evidence>
<accession>A0ABS0DY40</accession>
<keyword evidence="2" id="KW-1185">Reference proteome</keyword>
<name>A0ABS0DY40_9GAMM</name>
<comment type="caution">
    <text evidence="1">The sequence shown here is derived from an EMBL/GenBank/DDBJ whole genome shotgun (WGS) entry which is preliminary data.</text>
</comment>
<protein>
    <submittedName>
        <fullName evidence="1">Uncharacterized protein</fullName>
    </submittedName>
</protein>
<organism evidence="1 2">
    <name type="scientific">Rahnella victoriana</name>
    <dbReference type="NCBI Taxonomy" id="1510570"/>
    <lineage>
        <taxon>Bacteria</taxon>
        <taxon>Pseudomonadati</taxon>
        <taxon>Pseudomonadota</taxon>
        <taxon>Gammaproteobacteria</taxon>
        <taxon>Enterobacterales</taxon>
        <taxon>Yersiniaceae</taxon>
        <taxon>Rahnella</taxon>
    </lineage>
</organism>